<dbReference type="RefSeq" id="WP_243888697.1">
    <property type="nucleotide sequence ID" value="NZ_JAAFNO010000001.1"/>
</dbReference>
<proteinExistence type="predicted"/>
<keyword evidence="2" id="KW-0808">Transferase</keyword>
<dbReference type="CDD" id="cd05399">
    <property type="entry name" value="NT_Rel-Spo_like"/>
    <property type="match status" value="1"/>
</dbReference>
<dbReference type="PANTHER" id="PTHR47837:SF2">
    <property type="entry name" value="GTP PYROPHOSPHOKINASE YWAC"/>
    <property type="match status" value="1"/>
</dbReference>
<reference evidence="2 3" key="1">
    <citation type="submission" date="2018-06" db="EMBL/GenBank/DDBJ databases">
        <authorList>
            <consortium name="Pathogen Informatics"/>
            <person name="Doyle S."/>
        </authorList>
    </citation>
    <scope>NUCLEOTIDE SEQUENCE [LARGE SCALE GENOMIC DNA]</scope>
    <source>
        <strain evidence="2 3">NCTC7915</strain>
    </source>
</reference>
<protein>
    <submittedName>
        <fullName evidence="2">GTP pyrophosphokinase ywaC</fullName>
        <ecNumber evidence="2">2.7.6.5</ecNumber>
    </submittedName>
</protein>
<dbReference type="EC" id="2.7.6.5" evidence="2"/>
<dbReference type="InterPro" id="IPR052366">
    <property type="entry name" value="GTP_Pyrophosphokinase"/>
</dbReference>
<comment type="caution">
    <text evidence="2">The sequence shown here is derived from an EMBL/GenBank/DDBJ whole genome shotgun (WGS) entry which is preliminary data.</text>
</comment>
<sequence length="253" mass="28302">MADTAPDPRTHNVGVTDVMLAVNAGRIDSASFSHESVEALVAFRDRYKYALDEVLTKIRILREEFDNGICHSPIMHVKHRLKSYDSLIAKMQRLDCLYDLTAAATVVRDIAGVRITCPYVADVYDICNILQRQPDLELLQIKDYIATPKPNGYRSLHLIVSVPVFLAHQTLHLPVEIQIRTIAMDFWASVEHEIRYKYQATIPPHVERTLLDVAATATALDAQMAALRDEVQNCQSSATAVDTSPPSALGHNR</sequence>
<dbReference type="Proteomes" id="UP000254118">
    <property type="component" value="Unassembled WGS sequence"/>
</dbReference>
<gene>
    <name evidence="2" type="primary">ywaC</name>
    <name evidence="2" type="ORF">NCTC7915_01055</name>
</gene>
<dbReference type="GO" id="GO:0008728">
    <property type="term" value="F:GTP diphosphokinase activity"/>
    <property type="evidence" value="ECO:0007669"/>
    <property type="project" value="UniProtKB-EC"/>
</dbReference>
<dbReference type="AlphaFoldDB" id="A0AA46BN31"/>
<dbReference type="SMART" id="SM00954">
    <property type="entry name" value="RelA_SpoT"/>
    <property type="match status" value="1"/>
</dbReference>
<dbReference type="PANTHER" id="PTHR47837">
    <property type="entry name" value="GTP PYROPHOSPHOKINASE YJBM"/>
    <property type="match status" value="1"/>
</dbReference>
<dbReference type="Pfam" id="PF04607">
    <property type="entry name" value="RelA_SpoT"/>
    <property type="match status" value="1"/>
</dbReference>
<dbReference type="Gene3D" id="1.10.287.860">
    <property type="entry name" value="Nucleotidyltransferase"/>
    <property type="match status" value="1"/>
</dbReference>
<dbReference type="Gene3D" id="3.30.460.10">
    <property type="entry name" value="Beta Polymerase, domain 2"/>
    <property type="match status" value="1"/>
</dbReference>
<name>A0AA46BN31_9MICO</name>
<evidence type="ECO:0000259" key="1">
    <source>
        <dbReference type="SMART" id="SM00954"/>
    </source>
</evidence>
<dbReference type="InterPro" id="IPR007685">
    <property type="entry name" value="RelA_SpoT"/>
</dbReference>
<dbReference type="EMBL" id="UFYA01000001">
    <property type="protein sequence ID" value="STD08657.1"/>
    <property type="molecule type" value="Genomic_DNA"/>
</dbReference>
<dbReference type="GO" id="GO:0015969">
    <property type="term" value="P:guanosine tetraphosphate metabolic process"/>
    <property type="evidence" value="ECO:0007669"/>
    <property type="project" value="InterPro"/>
</dbReference>
<evidence type="ECO:0000313" key="3">
    <source>
        <dbReference type="Proteomes" id="UP000254118"/>
    </source>
</evidence>
<feature type="domain" description="RelA/SpoT" evidence="1">
    <location>
        <begin position="79"/>
        <end position="202"/>
    </location>
</feature>
<evidence type="ECO:0000313" key="2">
    <source>
        <dbReference type="EMBL" id="STD08657.1"/>
    </source>
</evidence>
<dbReference type="InterPro" id="IPR043519">
    <property type="entry name" value="NT_sf"/>
</dbReference>
<organism evidence="2 3">
    <name type="scientific">Dermatophilus congolensis</name>
    <dbReference type="NCBI Taxonomy" id="1863"/>
    <lineage>
        <taxon>Bacteria</taxon>
        <taxon>Bacillati</taxon>
        <taxon>Actinomycetota</taxon>
        <taxon>Actinomycetes</taxon>
        <taxon>Micrococcales</taxon>
        <taxon>Dermatophilaceae</taxon>
        <taxon>Dermatophilus</taxon>
    </lineage>
</organism>
<accession>A0AA46BN31</accession>
<dbReference type="SUPFAM" id="SSF81301">
    <property type="entry name" value="Nucleotidyltransferase"/>
    <property type="match status" value="1"/>
</dbReference>